<dbReference type="EMBL" id="GGEC01025560">
    <property type="protein sequence ID" value="MBX06044.1"/>
    <property type="molecule type" value="Transcribed_RNA"/>
</dbReference>
<keyword evidence="1" id="KW-0472">Membrane</keyword>
<name>A0A2P2KJY3_RHIMU</name>
<evidence type="ECO:0000256" key="1">
    <source>
        <dbReference type="SAM" id="Phobius"/>
    </source>
</evidence>
<evidence type="ECO:0000313" key="2">
    <source>
        <dbReference type="EMBL" id="MBX06044.1"/>
    </source>
</evidence>
<accession>A0A2P2KJY3</accession>
<sequence>MPKVANSASTTACLLSMIPGLISYHMRSRYCWNRQYVTAMSFRSRVMMLRTSLTGRTLLLNKWKSRSSPPGCFSRISLAFLLLLILPACEMQ</sequence>
<protein>
    <submittedName>
        <fullName evidence="2">Aconitate hydratase</fullName>
    </submittedName>
</protein>
<reference evidence="2" key="1">
    <citation type="submission" date="2018-02" db="EMBL/GenBank/DDBJ databases">
        <title>Rhizophora mucronata_Transcriptome.</title>
        <authorList>
            <person name="Meera S.P."/>
            <person name="Sreeshan A."/>
            <person name="Augustine A."/>
        </authorList>
    </citation>
    <scope>NUCLEOTIDE SEQUENCE</scope>
    <source>
        <tissue evidence="2">Leaf</tissue>
    </source>
</reference>
<feature type="transmembrane region" description="Helical" evidence="1">
    <location>
        <begin position="6"/>
        <end position="24"/>
    </location>
</feature>
<keyword evidence="1" id="KW-0812">Transmembrane</keyword>
<proteinExistence type="predicted"/>
<dbReference type="AlphaFoldDB" id="A0A2P2KJY3"/>
<keyword evidence="1" id="KW-1133">Transmembrane helix</keyword>
<organism evidence="2">
    <name type="scientific">Rhizophora mucronata</name>
    <name type="common">Asiatic mangrove</name>
    <dbReference type="NCBI Taxonomy" id="61149"/>
    <lineage>
        <taxon>Eukaryota</taxon>
        <taxon>Viridiplantae</taxon>
        <taxon>Streptophyta</taxon>
        <taxon>Embryophyta</taxon>
        <taxon>Tracheophyta</taxon>
        <taxon>Spermatophyta</taxon>
        <taxon>Magnoliopsida</taxon>
        <taxon>eudicotyledons</taxon>
        <taxon>Gunneridae</taxon>
        <taxon>Pentapetalae</taxon>
        <taxon>rosids</taxon>
        <taxon>fabids</taxon>
        <taxon>Malpighiales</taxon>
        <taxon>Rhizophoraceae</taxon>
        <taxon>Rhizophora</taxon>
    </lineage>
</organism>